<evidence type="ECO:0000313" key="3">
    <source>
        <dbReference type="EMBL" id="MFC7319631.1"/>
    </source>
</evidence>
<accession>A0ABW2JYS2</accession>
<comment type="caution">
    <text evidence="3">The sequence shown here is derived from an EMBL/GenBank/DDBJ whole genome shotgun (WGS) entry which is preliminary data.</text>
</comment>
<dbReference type="Proteomes" id="UP001596494">
    <property type="component" value="Unassembled WGS sequence"/>
</dbReference>
<sequence length="151" mass="17362">MSKNAHFIDHFLSHREVTKELISKIDSEHYSFKPTPTSMEAEKLVNHILESMYSFARFANKQQPEKLFGEGDTSDLVKRADVYTEETVKLISSLSDEDFEQMIDVSQIFGKEVSAGQLLTIAVEHEIHHKGNLFVYVREMGHTELPLYIKS</sequence>
<proteinExistence type="inferred from homology"/>
<dbReference type="Gene3D" id="1.20.120.450">
    <property type="entry name" value="dinb family like domain"/>
    <property type="match status" value="1"/>
</dbReference>
<dbReference type="EMBL" id="JBHTBY010000001">
    <property type="protein sequence ID" value="MFC7319631.1"/>
    <property type="molecule type" value="Genomic_DNA"/>
</dbReference>
<organism evidence="3 4">
    <name type="scientific">Halobacillus campisalis</name>
    <dbReference type="NCBI Taxonomy" id="435909"/>
    <lineage>
        <taxon>Bacteria</taxon>
        <taxon>Bacillati</taxon>
        <taxon>Bacillota</taxon>
        <taxon>Bacilli</taxon>
        <taxon>Bacillales</taxon>
        <taxon>Bacillaceae</taxon>
        <taxon>Halobacillus</taxon>
    </lineage>
</organism>
<reference evidence="4" key="1">
    <citation type="journal article" date="2019" name="Int. J. Syst. Evol. Microbiol.">
        <title>The Global Catalogue of Microorganisms (GCM) 10K type strain sequencing project: providing services to taxonomists for standard genome sequencing and annotation.</title>
        <authorList>
            <consortium name="The Broad Institute Genomics Platform"/>
            <consortium name="The Broad Institute Genome Sequencing Center for Infectious Disease"/>
            <person name="Wu L."/>
            <person name="Ma J."/>
        </authorList>
    </citation>
    <scope>NUCLEOTIDE SEQUENCE [LARGE SCALE GENOMIC DNA]</scope>
    <source>
        <strain evidence="4">CCUG 73951</strain>
    </source>
</reference>
<evidence type="ECO:0000256" key="1">
    <source>
        <dbReference type="ARBA" id="ARBA00008635"/>
    </source>
</evidence>
<keyword evidence="2" id="KW-0479">Metal-binding</keyword>
<evidence type="ECO:0000256" key="2">
    <source>
        <dbReference type="ARBA" id="ARBA00022723"/>
    </source>
</evidence>
<dbReference type="RefSeq" id="WP_289215425.1">
    <property type="nucleotide sequence ID" value="NZ_JAPVRC010000003.1"/>
</dbReference>
<gene>
    <name evidence="3" type="ORF">ACFQMN_01865</name>
</gene>
<dbReference type="SUPFAM" id="SSF109854">
    <property type="entry name" value="DinB/YfiT-like putative metalloenzymes"/>
    <property type="match status" value="1"/>
</dbReference>
<comment type="similarity">
    <text evidence="1">Belongs to the DinB family.</text>
</comment>
<keyword evidence="4" id="KW-1185">Reference proteome</keyword>
<dbReference type="InterPro" id="IPR007837">
    <property type="entry name" value="DinB"/>
</dbReference>
<dbReference type="Pfam" id="PF05163">
    <property type="entry name" value="DinB"/>
    <property type="match status" value="1"/>
</dbReference>
<name>A0ABW2JYS2_9BACI</name>
<dbReference type="InterPro" id="IPR034660">
    <property type="entry name" value="DinB/YfiT-like"/>
</dbReference>
<protein>
    <submittedName>
        <fullName evidence="3">DinB family protein</fullName>
    </submittedName>
</protein>
<evidence type="ECO:0000313" key="4">
    <source>
        <dbReference type="Proteomes" id="UP001596494"/>
    </source>
</evidence>